<dbReference type="Gene3D" id="1.25.40.10">
    <property type="entry name" value="Tetratricopeptide repeat domain"/>
    <property type="match status" value="1"/>
</dbReference>
<dbReference type="OrthoDB" id="7593450at2"/>
<reference evidence="1" key="1">
    <citation type="submission" date="2018-01" db="EMBL/GenBank/DDBJ databases">
        <authorList>
            <person name="Yu X.-D."/>
        </authorList>
    </citation>
    <scope>NUCLEOTIDE SEQUENCE</scope>
    <source>
        <strain evidence="1">ZX-21</strain>
    </source>
</reference>
<proteinExistence type="predicted"/>
<gene>
    <name evidence="1" type="ORF">C0068_03625</name>
</gene>
<dbReference type="EMBL" id="PQGG01000007">
    <property type="protein sequence ID" value="POP54389.1"/>
    <property type="molecule type" value="Genomic_DNA"/>
</dbReference>
<dbReference type="Pfam" id="PF06041">
    <property type="entry name" value="DUF924"/>
    <property type="match status" value="1"/>
</dbReference>
<dbReference type="Gene3D" id="1.20.58.320">
    <property type="entry name" value="TPR-like"/>
    <property type="match status" value="1"/>
</dbReference>
<name>A0A2S4HKB6_9GAMM</name>
<comment type="caution">
    <text evidence="1">The sequence shown here is derived from an EMBL/GenBank/DDBJ whole genome shotgun (WGS) entry which is preliminary data.</text>
</comment>
<dbReference type="AlphaFoldDB" id="A0A2S4HKB6"/>
<accession>A0A2S4HKB6</accession>
<evidence type="ECO:0000313" key="1">
    <source>
        <dbReference type="EMBL" id="POP54389.1"/>
    </source>
</evidence>
<dbReference type="InterPro" id="IPR010323">
    <property type="entry name" value="DUF924"/>
</dbReference>
<sequence length="179" mass="20430">MHYRSILEFWFAELPSSAWFGSSAELDRTIARRFGDIHQAALAGELYSWRHKPQGRLAEIIVLDQFSRNIYRDSPRAFAADGQALVLAQEAIRAHADSELADEQRIFLYMPYMHSESLAIQNASLRLYEALGLENNYRFALAHHDIIARFGRYPHRNALLGRVSSEAELAFLQEAGSSF</sequence>
<evidence type="ECO:0000313" key="2">
    <source>
        <dbReference type="Proteomes" id="UP000237222"/>
    </source>
</evidence>
<dbReference type="InterPro" id="IPR011990">
    <property type="entry name" value="TPR-like_helical_dom_sf"/>
</dbReference>
<dbReference type="SUPFAM" id="SSF48452">
    <property type="entry name" value="TPR-like"/>
    <property type="match status" value="1"/>
</dbReference>
<protein>
    <submittedName>
        <fullName evidence="1">DUF924 domain-containing protein</fullName>
    </submittedName>
</protein>
<dbReference type="Proteomes" id="UP000237222">
    <property type="component" value="Unassembled WGS sequence"/>
</dbReference>
<organism evidence="1 2">
    <name type="scientific">Zhongshania marina</name>
    <dbReference type="NCBI Taxonomy" id="2304603"/>
    <lineage>
        <taxon>Bacteria</taxon>
        <taxon>Pseudomonadati</taxon>
        <taxon>Pseudomonadota</taxon>
        <taxon>Gammaproteobacteria</taxon>
        <taxon>Cellvibrionales</taxon>
        <taxon>Spongiibacteraceae</taxon>
        <taxon>Zhongshania</taxon>
    </lineage>
</organism>